<evidence type="ECO:0000313" key="2">
    <source>
        <dbReference type="EMBL" id="GGD82901.1"/>
    </source>
</evidence>
<dbReference type="Pfam" id="PF12138">
    <property type="entry name" value="Spherulin4"/>
    <property type="match status" value="1"/>
</dbReference>
<dbReference type="EMBL" id="BMEG01000007">
    <property type="protein sequence ID" value="GGD82901.1"/>
    <property type="molecule type" value="Genomic_DNA"/>
</dbReference>
<dbReference type="Proteomes" id="UP000597138">
    <property type="component" value="Unassembled WGS sequence"/>
</dbReference>
<protein>
    <submittedName>
        <fullName evidence="2">Uncharacterized protein</fullName>
    </submittedName>
</protein>
<dbReference type="PANTHER" id="PTHR35040">
    <property type="match status" value="1"/>
</dbReference>
<organism evidence="2 3">
    <name type="scientific">Caballeronia grimmiae</name>
    <dbReference type="NCBI Taxonomy" id="1071679"/>
    <lineage>
        <taxon>Bacteria</taxon>
        <taxon>Pseudomonadati</taxon>
        <taxon>Pseudomonadota</taxon>
        <taxon>Betaproteobacteria</taxon>
        <taxon>Burkholderiales</taxon>
        <taxon>Burkholderiaceae</taxon>
        <taxon>Caballeronia</taxon>
    </lineage>
</organism>
<sequence>MKFIKASIVVSSIAFSGAALAGTTASTASAPVTLVVPAYFDAARGVANWDALTATARKIPTTAILNPNSGPGITADANYTAAIARLRAAGGKVIGYVSTSYTKRSLSAVVADINRYIALYAVDGFFIDEMTADNEASHIQFYQSVYNYIKGLKPTYTVIGNPGTNIPELYASLPTADQFVVFESNARSYANYQTMGWQAAYPKSRFVHIVYNVSAAQLPRVVTYAKTHGAGSVYVTSFTLPNPYKALPAYWNSEVADALAP</sequence>
<name>A0ABQ1RWD3_9BURK</name>
<comment type="caution">
    <text evidence="2">The sequence shown here is derived from an EMBL/GenBank/DDBJ whole genome shotgun (WGS) entry which is preliminary data.</text>
</comment>
<dbReference type="RefSeq" id="WP_052005690.1">
    <property type="nucleotide sequence ID" value="NZ_BMEG01000007.1"/>
</dbReference>
<keyword evidence="3" id="KW-1185">Reference proteome</keyword>
<keyword evidence="1" id="KW-0732">Signal</keyword>
<reference evidence="3" key="1">
    <citation type="journal article" date="2019" name="Int. J. Syst. Evol. Microbiol.">
        <title>The Global Catalogue of Microorganisms (GCM) 10K type strain sequencing project: providing services to taxonomists for standard genome sequencing and annotation.</title>
        <authorList>
            <consortium name="The Broad Institute Genomics Platform"/>
            <consortium name="The Broad Institute Genome Sequencing Center for Infectious Disease"/>
            <person name="Wu L."/>
            <person name="Ma J."/>
        </authorList>
    </citation>
    <scope>NUCLEOTIDE SEQUENCE [LARGE SCALE GENOMIC DNA]</scope>
    <source>
        <strain evidence="3">CGMCC 1.11013</strain>
    </source>
</reference>
<feature type="signal peptide" evidence="1">
    <location>
        <begin position="1"/>
        <end position="21"/>
    </location>
</feature>
<dbReference type="PANTHER" id="PTHR35040:SF9">
    <property type="entry name" value="4-LIKE CELL SURFACE PROTEIN, PUTATIVE (AFU_ORTHOLOGUE AFUA_4G14080)-RELATED"/>
    <property type="match status" value="1"/>
</dbReference>
<dbReference type="InterPro" id="IPR021986">
    <property type="entry name" value="Spherulin4"/>
</dbReference>
<feature type="chain" id="PRO_5046614223" evidence="1">
    <location>
        <begin position="22"/>
        <end position="261"/>
    </location>
</feature>
<evidence type="ECO:0000256" key="1">
    <source>
        <dbReference type="SAM" id="SignalP"/>
    </source>
</evidence>
<proteinExistence type="predicted"/>
<evidence type="ECO:0000313" key="3">
    <source>
        <dbReference type="Proteomes" id="UP000597138"/>
    </source>
</evidence>
<accession>A0ABQ1RWD3</accession>
<gene>
    <name evidence="2" type="ORF">GCM10010985_41700</name>
</gene>